<feature type="transmembrane region" description="Helical" evidence="1">
    <location>
        <begin position="215"/>
        <end position="235"/>
    </location>
</feature>
<dbReference type="RefSeq" id="WP_147985772.1">
    <property type="nucleotide sequence ID" value="NZ_RDBM01000037.1"/>
</dbReference>
<dbReference type="Pfam" id="PF03707">
    <property type="entry name" value="MHYT"/>
    <property type="match status" value="3"/>
</dbReference>
<reference evidence="4" key="1">
    <citation type="submission" date="2018-10" db="EMBL/GenBank/DDBJ databases">
        <authorList>
            <person name="Hariharan J."/>
            <person name="Choudoir M.J."/>
            <person name="Diebold P."/>
            <person name="Panke-Buisse K."/>
            <person name="Campbell A.N."/>
            <person name="Buckley D.H."/>
        </authorList>
    </citation>
    <scope>NUCLEOTIDE SEQUENCE</scope>
    <source>
        <strain evidence="4">Gb1</strain>
    </source>
</reference>
<comment type="caution">
    <text evidence="4">The sequence shown here is derived from an EMBL/GenBank/DDBJ whole genome shotgun (WGS) entry which is preliminary data.</text>
</comment>
<dbReference type="PROSITE" id="PS50924">
    <property type="entry name" value="MHYT"/>
    <property type="match status" value="1"/>
</dbReference>
<evidence type="ECO:0000256" key="1">
    <source>
        <dbReference type="PROSITE-ProRule" id="PRU00244"/>
    </source>
</evidence>
<accession>A0A652KPL8</accession>
<evidence type="ECO:0000313" key="4">
    <source>
        <dbReference type="EMBL" id="TXS25612.1"/>
    </source>
</evidence>
<name>A0A652KPL8_9ACTN</name>
<keyword evidence="1" id="KW-0812">Transmembrane</keyword>
<protein>
    <recommendedName>
        <fullName evidence="3">MHYT domain-containing protein</fullName>
    </recommendedName>
</protein>
<proteinExistence type="predicted"/>
<dbReference type="PANTHER" id="PTHR35152:SF1">
    <property type="entry name" value="DOMAIN SIGNALLING PROTEIN, PUTATIVE (AFU_ORTHOLOGUE AFUA_5G11310)-RELATED"/>
    <property type="match status" value="1"/>
</dbReference>
<dbReference type="PANTHER" id="PTHR35152">
    <property type="entry name" value="DOMAIN SIGNALLING PROTEIN, PUTATIVE (AFU_ORTHOLOGUE AFUA_5G11310)-RELATED"/>
    <property type="match status" value="1"/>
</dbReference>
<evidence type="ECO:0000256" key="2">
    <source>
        <dbReference type="SAM" id="MobiDB-lite"/>
    </source>
</evidence>
<sequence length="265" mass="26778">MGHLDHATFGWLTPVLSYAMAAVGAALGLRCTVRALGTSGRSRRNWLLTAASALGTGIWTTHFVAMLGFGVTGTDIRYDVPLTLLSLLIAMLVVGAGVFAVGYGRDRPRTLFAGGLTTGLGVASMHYLGMAALRLHGTVTYDPVLVTASVVIAVVAATAALWAALHITSPGAVAVASLVMGAAVSSMHYTGMLAIGVRVAPSGAELPGATVMQFIFPLAVGLGSYLFLTSAFVALSPPARDRTAGAPATASGGASAQRAARAPAG</sequence>
<dbReference type="AlphaFoldDB" id="A0A652KPL8"/>
<dbReference type="InterPro" id="IPR005330">
    <property type="entry name" value="MHYT_dom"/>
</dbReference>
<feature type="transmembrane region" description="Helical" evidence="1">
    <location>
        <begin position="15"/>
        <end position="33"/>
    </location>
</feature>
<feature type="transmembrane region" description="Helical" evidence="1">
    <location>
        <begin position="82"/>
        <end position="104"/>
    </location>
</feature>
<feature type="transmembrane region" description="Helical" evidence="1">
    <location>
        <begin position="172"/>
        <end position="195"/>
    </location>
</feature>
<feature type="region of interest" description="Disordered" evidence="2">
    <location>
        <begin position="244"/>
        <end position="265"/>
    </location>
</feature>
<evidence type="ECO:0000259" key="3">
    <source>
        <dbReference type="PROSITE" id="PS50924"/>
    </source>
</evidence>
<gene>
    <name evidence="4" type="ORF">EAO74_35790</name>
</gene>
<feature type="transmembrane region" description="Helical" evidence="1">
    <location>
        <begin position="45"/>
        <end position="70"/>
    </location>
</feature>
<keyword evidence="1" id="KW-1133">Transmembrane helix</keyword>
<feature type="domain" description="MHYT" evidence="3">
    <location>
        <begin position="9"/>
        <end position="198"/>
    </location>
</feature>
<feature type="transmembrane region" description="Helical" evidence="1">
    <location>
        <begin position="111"/>
        <end position="132"/>
    </location>
</feature>
<dbReference type="EMBL" id="RDBM01000037">
    <property type="protein sequence ID" value="TXS25612.1"/>
    <property type="molecule type" value="Genomic_DNA"/>
</dbReference>
<keyword evidence="1" id="KW-0472">Membrane</keyword>
<organism evidence="4">
    <name type="scientific">Streptomyces sp. gb1(2016)</name>
    <dbReference type="NCBI Taxonomy" id="1828321"/>
    <lineage>
        <taxon>Bacteria</taxon>
        <taxon>Bacillati</taxon>
        <taxon>Actinomycetota</taxon>
        <taxon>Actinomycetes</taxon>
        <taxon>Kitasatosporales</taxon>
        <taxon>Streptomycetaceae</taxon>
        <taxon>Streptomyces</taxon>
    </lineage>
</organism>
<dbReference type="GO" id="GO:0016020">
    <property type="term" value="C:membrane"/>
    <property type="evidence" value="ECO:0007669"/>
    <property type="project" value="UniProtKB-UniRule"/>
</dbReference>
<feature type="transmembrane region" description="Helical" evidence="1">
    <location>
        <begin position="144"/>
        <end position="165"/>
    </location>
</feature>